<protein>
    <recommendedName>
        <fullName evidence="2">Flavodoxin-like domain-containing protein</fullName>
    </recommendedName>
</protein>
<dbReference type="Gene3D" id="3.40.50.360">
    <property type="match status" value="1"/>
</dbReference>
<evidence type="ECO:0000313" key="3">
    <source>
        <dbReference type="EMBL" id="CUH92790.1"/>
    </source>
</evidence>
<keyword evidence="4" id="KW-1185">Reference proteome</keyword>
<dbReference type="InterPro" id="IPR010089">
    <property type="entry name" value="Flavoprotein_WrbA-like"/>
</dbReference>
<dbReference type="Pfam" id="PF03358">
    <property type="entry name" value="FMN_red"/>
    <property type="match status" value="1"/>
</dbReference>
<dbReference type="FunFam" id="3.40.50.360:FF:000001">
    <property type="entry name" value="NAD(P)H dehydrogenase (Quinone) FQR1-like"/>
    <property type="match status" value="1"/>
</dbReference>
<dbReference type="RefSeq" id="WP_058258129.1">
    <property type="nucleotide sequence ID" value="NZ_DUPS01000027.1"/>
</dbReference>
<dbReference type="EMBL" id="LN879430">
    <property type="protein sequence ID" value="CUH92790.1"/>
    <property type="molecule type" value="Genomic_DNA"/>
</dbReference>
<dbReference type="PANTHER" id="PTHR30546">
    <property type="entry name" value="FLAVODOXIN-RELATED PROTEIN WRBA-RELATED"/>
    <property type="match status" value="1"/>
</dbReference>
<feature type="domain" description="Flavodoxin-like" evidence="2">
    <location>
        <begin position="5"/>
        <end position="191"/>
    </location>
</feature>
<dbReference type="NCBIfam" id="NF002999">
    <property type="entry name" value="PRK03767.1"/>
    <property type="match status" value="1"/>
</dbReference>
<proteinExistence type="inferred from homology"/>
<evidence type="ECO:0000256" key="1">
    <source>
        <dbReference type="ARBA" id="ARBA00006961"/>
    </source>
</evidence>
<evidence type="ECO:0000259" key="2">
    <source>
        <dbReference type="PROSITE" id="PS50902"/>
    </source>
</evidence>
<dbReference type="Proteomes" id="UP000196053">
    <property type="component" value="Chromosome I"/>
</dbReference>
<dbReference type="PANTHER" id="PTHR30546:SF23">
    <property type="entry name" value="FLAVOPROTEIN-LIKE PROTEIN YCP4-RELATED"/>
    <property type="match status" value="1"/>
</dbReference>
<dbReference type="NCBIfam" id="TIGR01755">
    <property type="entry name" value="flav_wrbA"/>
    <property type="match status" value="1"/>
</dbReference>
<name>A0A0K8J5P5_9FIRM</name>
<dbReference type="OrthoDB" id="9801479at2"/>
<comment type="similarity">
    <text evidence="1">Belongs to the WrbA family.</text>
</comment>
<reference evidence="4" key="1">
    <citation type="submission" date="2015-09" db="EMBL/GenBank/DDBJ databases">
        <authorList>
            <person name="Wibberg D."/>
        </authorList>
    </citation>
    <scope>NUCLEOTIDE SEQUENCE [LARGE SCALE GENOMIC DNA]</scope>
    <source>
        <strain evidence="4">SD1D</strain>
    </source>
</reference>
<sequence>MSINLAIIYYSMGGSNYQLARWAEEGAKEAGADVRVLKVPELAPQSVIDQNPIWKSHVEATKDVPVATDEDIIWADAIIFSTPTRFGVMASQMKQFLDTKGGLWAQGKTVNKVVSAMTSAQNPHGGQEATILSLYTSMFHWGAIVVAPGFTDSVLFGAGGNPYGTSVSINQDGKMVEDVEAAVKYQAKRTVSVALALKKGWEN</sequence>
<dbReference type="InterPro" id="IPR005025">
    <property type="entry name" value="FMN_Rdtase-like_dom"/>
</dbReference>
<dbReference type="GO" id="GO:0010181">
    <property type="term" value="F:FMN binding"/>
    <property type="evidence" value="ECO:0007669"/>
    <property type="project" value="InterPro"/>
</dbReference>
<organism evidence="3 4">
    <name type="scientific">Herbinix luporum</name>
    <dbReference type="NCBI Taxonomy" id="1679721"/>
    <lineage>
        <taxon>Bacteria</taxon>
        <taxon>Bacillati</taxon>
        <taxon>Bacillota</taxon>
        <taxon>Clostridia</taxon>
        <taxon>Lachnospirales</taxon>
        <taxon>Lachnospiraceae</taxon>
        <taxon>Herbinix</taxon>
    </lineage>
</organism>
<dbReference type="SUPFAM" id="SSF52218">
    <property type="entry name" value="Flavoproteins"/>
    <property type="match status" value="1"/>
</dbReference>
<evidence type="ECO:0000313" key="4">
    <source>
        <dbReference type="Proteomes" id="UP000196053"/>
    </source>
</evidence>
<gene>
    <name evidence="3" type="ORF">SD1D_1244</name>
</gene>
<dbReference type="AlphaFoldDB" id="A0A0K8J5P5"/>
<dbReference type="KEGG" id="hsd:SD1D_1244"/>
<dbReference type="InterPro" id="IPR029039">
    <property type="entry name" value="Flavoprotein-like_sf"/>
</dbReference>
<dbReference type="PROSITE" id="PS50902">
    <property type="entry name" value="FLAVODOXIN_LIKE"/>
    <property type="match status" value="1"/>
</dbReference>
<dbReference type="GO" id="GO:0016020">
    <property type="term" value="C:membrane"/>
    <property type="evidence" value="ECO:0007669"/>
    <property type="project" value="TreeGrafter"/>
</dbReference>
<accession>A0A0K8J5P5</accession>
<dbReference type="InterPro" id="IPR008254">
    <property type="entry name" value="Flavodoxin/NO_synth"/>
</dbReference>
<dbReference type="GO" id="GO:0003955">
    <property type="term" value="F:NAD(P)H dehydrogenase (quinone) activity"/>
    <property type="evidence" value="ECO:0007669"/>
    <property type="project" value="InterPro"/>
</dbReference>